<reference evidence="2" key="1">
    <citation type="submission" date="2023-10" db="EMBL/GenBank/DDBJ databases">
        <authorList>
            <person name="Hackl T."/>
        </authorList>
    </citation>
    <scope>NUCLEOTIDE SEQUENCE</scope>
</reference>
<protein>
    <submittedName>
        <fullName evidence="2">Uu.00g037650.m01.CDS01</fullName>
    </submittedName>
</protein>
<keyword evidence="3" id="KW-1185">Reference proteome</keyword>
<feature type="region of interest" description="Disordered" evidence="1">
    <location>
        <begin position="1"/>
        <end position="29"/>
    </location>
</feature>
<comment type="caution">
    <text evidence="2">The sequence shown here is derived from an EMBL/GenBank/DDBJ whole genome shotgun (WGS) entry which is preliminary data.</text>
</comment>
<proteinExistence type="predicted"/>
<dbReference type="AlphaFoldDB" id="A0AAI8YDP0"/>
<evidence type="ECO:0000313" key="3">
    <source>
        <dbReference type="Proteomes" id="UP001295740"/>
    </source>
</evidence>
<dbReference type="Proteomes" id="UP001295740">
    <property type="component" value="Unassembled WGS sequence"/>
</dbReference>
<dbReference type="EMBL" id="CAUWAG010000003">
    <property type="protein sequence ID" value="CAJ2500912.1"/>
    <property type="molecule type" value="Genomic_DNA"/>
</dbReference>
<accession>A0AAI8YDP0</accession>
<evidence type="ECO:0000313" key="2">
    <source>
        <dbReference type="EMBL" id="CAJ2500912.1"/>
    </source>
</evidence>
<gene>
    <name evidence="2" type="ORF">KHLLAP_LOCUS1380</name>
</gene>
<organism evidence="2 3">
    <name type="scientific">Anthostomella pinea</name>
    <dbReference type="NCBI Taxonomy" id="933095"/>
    <lineage>
        <taxon>Eukaryota</taxon>
        <taxon>Fungi</taxon>
        <taxon>Dikarya</taxon>
        <taxon>Ascomycota</taxon>
        <taxon>Pezizomycotina</taxon>
        <taxon>Sordariomycetes</taxon>
        <taxon>Xylariomycetidae</taxon>
        <taxon>Xylariales</taxon>
        <taxon>Xylariaceae</taxon>
        <taxon>Anthostomella</taxon>
    </lineage>
</organism>
<evidence type="ECO:0000256" key="1">
    <source>
        <dbReference type="SAM" id="MobiDB-lite"/>
    </source>
</evidence>
<name>A0AAI8YDP0_9PEZI</name>
<feature type="compositionally biased region" description="Basic and acidic residues" evidence="1">
    <location>
        <begin position="15"/>
        <end position="29"/>
    </location>
</feature>
<sequence length="95" mass="10487">MPQPIPAMRPNNEAVCERHRSNDRDDSRGRHLQTLVLKRAHQDAVADFAKPLDVDQGRRPLTLRGQGAPLWLQGQAEALVLVGGRSEAVEAEDDA</sequence>